<comment type="similarity">
    <text evidence="2 8">Belongs to the glutamate--cysteine ligase type 1 family. Type 1 subfamily.</text>
</comment>
<dbReference type="GO" id="GO:0005829">
    <property type="term" value="C:cytosol"/>
    <property type="evidence" value="ECO:0007669"/>
    <property type="project" value="TreeGrafter"/>
</dbReference>
<comment type="caution">
    <text evidence="11">The sequence shown here is derived from an EMBL/GenBank/DDBJ whole genome shotgun (WGS) entry which is preliminary data.</text>
</comment>
<keyword evidence="3 8" id="KW-0436">Ligase</keyword>
<dbReference type="InterPro" id="IPR006334">
    <property type="entry name" value="Glut_cys_ligase"/>
</dbReference>
<dbReference type="GO" id="GO:0046872">
    <property type="term" value="F:metal ion binding"/>
    <property type="evidence" value="ECO:0007669"/>
    <property type="project" value="TreeGrafter"/>
</dbReference>
<proteinExistence type="inferred from homology"/>
<dbReference type="AlphaFoldDB" id="A0A853GD48"/>
<comment type="catalytic activity">
    <reaction evidence="7 8 9">
        <text>L-cysteine + L-glutamate + ATP = gamma-L-glutamyl-L-cysteine + ADP + phosphate + H(+)</text>
        <dbReference type="Rhea" id="RHEA:13285"/>
        <dbReference type="ChEBI" id="CHEBI:15378"/>
        <dbReference type="ChEBI" id="CHEBI:29985"/>
        <dbReference type="ChEBI" id="CHEBI:30616"/>
        <dbReference type="ChEBI" id="CHEBI:35235"/>
        <dbReference type="ChEBI" id="CHEBI:43474"/>
        <dbReference type="ChEBI" id="CHEBI:58173"/>
        <dbReference type="ChEBI" id="CHEBI:456216"/>
        <dbReference type="EC" id="6.3.2.2"/>
    </reaction>
</comment>
<dbReference type="SUPFAM" id="SSF55931">
    <property type="entry name" value="Glutamine synthetase/guanido kinase"/>
    <property type="match status" value="1"/>
</dbReference>
<evidence type="ECO:0000313" key="11">
    <source>
        <dbReference type="EMBL" id="NYT52740.1"/>
    </source>
</evidence>
<sequence length="520" mass="59452">MQLKEKIQRLKPFDTLLKGNLMGLEKEGLRVSNKGGISQVPHPYALGCALTHPNITTDFSESLVELVTPPLSGAVEMLSFLENTQYYLYHHLPKDQNFWPTSMPCVIRGETTIPIAQYGTSNQGMLKTIYRQGLANRYGSVMQTIAGIHFNYSFSNKFWQQYKRLFAPTEVLRSFIDNGYMGLIRNIVRYGWIIPYLFGASPAVCKSFLKGYHTHSLVEFNDSTLYEPYATSLRMGDIGYQNLAEDEAGVKANYNSLSHYINSLKVGMQTSCFEYEMIGVKRHGKYQQLNTNILQIENEYYASVRPKPLLESNKNSLNTLSSSGIGYVELRSIDINPLLSLGIDKPQIHFLEAFMLFCLLEPSCAISTSEQFGIDTNDQLVAHEGRKPKLMLMYKGKQISRQKWGTDIITKMEWCTALLSESHQVSVRDIACRINNPDLTPSAITLSQMKRRNQGFFDYTNSLSKKYRGDFLFNTINKKHFDYLDHQAKVSCQKQLQIEASDLVDFDTFLTEYFIKYLKN</sequence>
<accession>A0A853GD48</accession>
<comment type="pathway">
    <text evidence="1 8 9">Sulfur metabolism; glutathione biosynthesis; glutathione from L-cysteine and L-glutamate: step 1/2.</text>
</comment>
<dbReference type="HAMAP" id="MF_00578">
    <property type="entry name" value="Glu_cys_ligase"/>
    <property type="match status" value="1"/>
</dbReference>
<keyword evidence="6 8" id="KW-0067">ATP-binding</keyword>
<evidence type="ECO:0000256" key="5">
    <source>
        <dbReference type="ARBA" id="ARBA00022741"/>
    </source>
</evidence>
<evidence type="ECO:0000256" key="2">
    <source>
        <dbReference type="ARBA" id="ARBA00008772"/>
    </source>
</evidence>
<evidence type="ECO:0000256" key="6">
    <source>
        <dbReference type="ARBA" id="ARBA00022840"/>
    </source>
</evidence>
<dbReference type="GO" id="GO:0006750">
    <property type="term" value="P:glutathione biosynthetic process"/>
    <property type="evidence" value="ECO:0007669"/>
    <property type="project" value="UniProtKB-UniRule"/>
</dbReference>
<evidence type="ECO:0000256" key="1">
    <source>
        <dbReference type="ARBA" id="ARBA00005006"/>
    </source>
</evidence>
<dbReference type="InterPro" id="IPR007370">
    <property type="entry name" value="Glu_cys_ligase"/>
</dbReference>
<organism evidence="11 12">
    <name type="scientific">Candidatus Vesicomyosocius endoextente</name>
    <dbReference type="NCBI Taxonomy" id="2738853"/>
    <lineage>
        <taxon>Bacteria</taxon>
        <taxon>Pseudomonadati</taxon>
        <taxon>Pseudomonadota</taxon>
        <taxon>Gammaproteobacteria</taxon>
        <taxon>Candidatus Pseudothioglobaceae</taxon>
        <taxon>Candidatus Vesicomyidisocius</taxon>
    </lineage>
</organism>
<evidence type="ECO:0000256" key="7">
    <source>
        <dbReference type="ARBA" id="ARBA00048819"/>
    </source>
</evidence>
<evidence type="ECO:0000256" key="3">
    <source>
        <dbReference type="ARBA" id="ARBA00022598"/>
    </source>
</evidence>
<feature type="domain" description="Glutamate--cysteine ligase" evidence="10">
    <location>
        <begin position="14"/>
        <end position="380"/>
    </location>
</feature>
<dbReference type="UniPathway" id="UPA00142">
    <property type="reaction ID" value="UER00209"/>
</dbReference>
<name>A0A853GD48_9GAMM</name>
<reference evidence="11 12" key="1">
    <citation type="submission" date="2020-05" db="EMBL/GenBank/DDBJ databases">
        <title>Horizontal transmission and recombination maintain forever young bacterial symbiont genomes.</title>
        <authorList>
            <person name="Russell S.L."/>
            <person name="Pepper-Tunick E."/>
            <person name="Svedberg J."/>
            <person name="Byrne A."/>
            <person name="Ruelas Castillo J."/>
            <person name="Vollmers C."/>
            <person name="Beinart R.A."/>
            <person name="Corbett-Detig R."/>
        </authorList>
    </citation>
    <scope>NUCLEOTIDE SEQUENCE [LARGE SCALE GENOMIC DNA]</scope>
    <source>
        <strain evidence="11">Monterey_2004</strain>
    </source>
</reference>
<dbReference type="Gene3D" id="3.30.590.20">
    <property type="match status" value="1"/>
</dbReference>
<dbReference type="PANTHER" id="PTHR38761">
    <property type="entry name" value="GLUTAMATE--CYSTEINE LIGASE"/>
    <property type="match status" value="1"/>
</dbReference>
<dbReference type="NCBIfam" id="TIGR01434">
    <property type="entry name" value="glu_cys_ligase"/>
    <property type="match status" value="1"/>
</dbReference>
<keyword evidence="4 8" id="KW-0317">Glutathione biosynthesis</keyword>
<evidence type="ECO:0000256" key="4">
    <source>
        <dbReference type="ARBA" id="ARBA00022684"/>
    </source>
</evidence>
<dbReference type="GO" id="GO:0005524">
    <property type="term" value="F:ATP binding"/>
    <property type="evidence" value="ECO:0007669"/>
    <property type="project" value="UniProtKB-KW"/>
</dbReference>
<evidence type="ECO:0000313" key="12">
    <source>
        <dbReference type="Proteomes" id="UP000525329"/>
    </source>
</evidence>
<dbReference type="InterPro" id="IPR014746">
    <property type="entry name" value="Gln_synth/guanido_kin_cat_dom"/>
</dbReference>
<evidence type="ECO:0000256" key="9">
    <source>
        <dbReference type="RuleBase" id="RU004391"/>
    </source>
</evidence>
<dbReference type="Proteomes" id="UP000525329">
    <property type="component" value="Unassembled WGS sequence"/>
</dbReference>
<keyword evidence="5 8" id="KW-0547">Nucleotide-binding</keyword>
<dbReference type="EC" id="6.3.2.2" evidence="8"/>
<dbReference type="PANTHER" id="PTHR38761:SF1">
    <property type="entry name" value="GLUTAMATE--CYSTEINE LIGASE"/>
    <property type="match status" value="1"/>
</dbReference>
<dbReference type="Pfam" id="PF04262">
    <property type="entry name" value="Glu_cys_ligase"/>
    <property type="match status" value="1"/>
</dbReference>
<dbReference type="GO" id="GO:0004357">
    <property type="term" value="F:glutamate-cysteine ligase activity"/>
    <property type="evidence" value="ECO:0007669"/>
    <property type="project" value="UniProtKB-UniRule"/>
</dbReference>
<evidence type="ECO:0000259" key="10">
    <source>
        <dbReference type="Pfam" id="PF04262"/>
    </source>
</evidence>
<evidence type="ECO:0000256" key="8">
    <source>
        <dbReference type="HAMAP-Rule" id="MF_00578"/>
    </source>
</evidence>
<dbReference type="EMBL" id="JACCHU010000002">
    <property type="protein sequence ID" value="NYT52740.1"/>
    <property type="molecule type" value="Genomic_DNA"/>
</dbReference>
<gene>
    <name evidence="8" type="primary">gshA</name>
    <name evidence="11" type="ORF">H0A74_04130</name>
</gene>
<protein>
    <recommendedName>
        <fullName evidence="8">Glutamate--cysteine ligase</fullName>
        <ecNumber evidence="8">6.3.2.2</ecNumber>
    </recommendedName>
    <alternativeName>
        <fullName evidence="8">Gamma-ECS</fullName>
        <shortName evidence="8">GCS</shortName>
    </alternativeName>
    <alternativeName>
        <fullName evidence="8">Gamma-glutamylcysteine synthetase</fullName>
    </alternativeName>
</protein>